<dbReference type="EMBL" id="AAWS01000012">
    <property type="protein sequence ID" value="EAY29214.1"/>
    <property type="molecule type" value="Genomic_DNA"/>
</dbReference>
<accession>A1ZKI8</accession>
<organism evidence="2 3">
    <name type="scientific">Microscilla marina ATCC 23134</name>
    <dbReference type="NCBI Taxonomy" id="313606"/>
    <lineage>
        <taxon>Bacteria</taxon>
        <taxon>Pseudomonadati</taxon>
        <taxon>Bacteroidota</taxon>
        <taxon>Cytophagia</taxon>
        <taxon>Cytophagales</taxon>
        <taxon>Microscillaceae</taxon>
        <taxon>Microscilla</taxon>
    </lineage>
</organism>
<dbReference type="AlphaFoldDB" id="A1ZKI8"/>
<reference evidence="2 3" key="1">
    <citation type="submission" date="2007-01" db="EMBL/GenBank/DDBJ databases">
        <authorList>
            <person name="Haygood M."/>
            <person name="Podell S."/>
            <person name="Anderson C."/>
            <person name="Hopkinson B."/>
            <person name="Roe K."/>
            <person name="Barbeau K."/>
            <person name="Gaasterland T."/>
            <person name="Ferriera S."/>
            <person name="Johnson J."/>
            <person name="Kravitz S."/>
            <person name="Beeson K."/>
            <person name="Sutton G."/>
            <person name="Rogers Y.-H."/>
            <person name="Friedman R."/>
            <person name="Frazier M."/>
            <person name="Venter J.C."/>
        </authorList>
    </citation>
    <scope>NUCLEOTIDE SEQUENCE [LARGE SCALE GENOMIC DNA]</scope>
    <source>
        <strain evidence="2 3">ATCC 23134</strain>
    </source>
</reference>
<evidence type="ECO:0000313" key="3">
    <source>
        <dbReference type="Proteomes" id="UP000004095"/>
    </source>
</evidence>
<dbReference type="PANTHER" id="PTHR43861:SF1">
    <property type="entry name" value="TRANS-ACONITATE 2-METHYLTRANSFERASE"/>
    <property type="match status" value="1"/>
</dbReference>
<dbReference type="SUPFAM" id="SSF53335">
    <property type="entry name" value="S-adenosyl-L-methionine-dependent methyltransferases"/>
    <property type="match status" value="1"/>
</dbReference>
<dbReference type="PANTHER" id="PTHR43861">
    <property type="entry name" value="TRANS-ACONITATE 2-METHYLTRANSFERASE-RELATED"/>
    <property type="match status" value="1"/>
</dbReference>
<keyword evidence="3" id="KW-1185">Reference proteome</keyword>
<dbReference type="InterPro" id="IPR013216">
    <property type="entry name" value="Methyltransf_11"/>
</dbReference>
<dbReference type="GO" id="GO:0008757">
    <property type="term" value="F:S-adenosylmethionine-dependent methyltransferase activity"/>
    <property type="evidence" value="ECO:0007669"/>
    <property type="project" value="InterPro"/>
</dbReference>
<dbReference type="CDD" id="cd02440">
    <property type="entry name" value="AdoMet_MTases"/>
    <property type="match status" value="1"/>
</dbReference>
<evidence type="ECO:0000259" key="1">
    <source>
        <dbReference type="Pfam" id="PF08241"/>
    </source>
</evidence>
<feature type="domain" description="Methyltransferase type 11" evidence="1">
    <location>
        <begin position="58"/>
        <end position="154"/>
    </location>
</feature>
<proteinExistence type="predicted"/>
<name>A1ZKI8_MICM2</name>
<evidence type="ECO:0000313" key="2">
    <source>
        <dbReference type="EMBL" id="EAY29214.1"/>
    </source>
</evidence>
<dbReference type="OrthoDB" id="8385759at2"/>
<gene>
    <name evidence="2" type="ORF">M23134_02405</name>
</gene>
<dbReference type="InterPro" id="IPR029063">
    <property type="entry name" value="SAM-dependent_MTases_sf"/>
</dbReference>
<dbReference type="Pfam" id="PF08241">
    <property type="entry name" value="Methyltransf_11"/>
    <property type="match status" value="1"/>
</dbReference>
<protein>
    <recommendedName>
        <fullName evidence="1">Methyltransferase type 11 domain-containing protein</fullName>
    </recommendedName>
</protein>
<dbReference type="eggNOG" id="COG2226">
    <property type="taxonomic scope" value="Bacteria"/>
</dbReference>
<dbReference type="Proteomes" id="UP000004095">
    <property type="component" value="Unassembled WGS sequence"/>
</dbReference>
<sequence>MDKQSDYLEANRQMWDDKTPFHVKSNFYDVDTFKQTKNSLNAIELVEVGNVQGKSLLHLQCHFGLDTLSWAHLGATVTGVDFAPEAIRTAQQLSEELELPAQFVCGNVLELEGKVDQKFDIVYTSYGVICWLPDLQLWARTIAERLKPGGFFYIAETHPLLMTLDPETTQVQYSYFNTQQPDHEAITGTYADETAPLKHTEYTWGHSISEVVNALIDNGLKIDFLNERAYYPYNCFANMQETTPGSGWWQVKGWGDKVPHLFSIKATRTSAPDSKK</sequence>
<comment type="caution">
    <text evidence="2">The sequence shown here is derived from an EMBL/GenBank/DDBJ whole genome shotgun (WGS) entry which is preliminary data.</text>
</comment>
<dbReference type="RefSeq" id="WP_002696859.1">
    <property type="nucleotide sequence ID" value="NZ_AAWS01000012.1"/>
</dbReference>
<dbReference type="Gene3D" id="3.40.50.150">
    <property type="entry name" value="Vaccinia Virus protein VP39"/>
    <property type="match status" value="1"/>
</dbReference>